<dbReference type="EMBL" id="NBSK02000007">
    <property type="protein sequence ID" value="KAJ0195302.1"/>
    <property type="molecule type" value="Genomic_DNA"/>
</dbReference>
<dbReference type="Pfam" id="PF13963">
    <property type="entry name" value="Transpos_assoc"/>
    <property type="match status" value="1"/>
</dbReference>
<feature type="domain" description="Transposase-associated" evidence="1">
    <location>
        <begin position="21"/>
        <end position="75"/>
    </location>
</feature>
<organism evidence="2 3">
    <name type="scientific">Lactuca sativa</name>
    <name type="common">Garden lettuce</name>
    <dbReference type="NCBI Taxonomy" id="4236"/>
    <lineage>
        <taxon>Eukaryota</taxon>
        <taxon>Viridiplantae</taxon>
        <taxon>Streptophyta</taxon>
        <taxon>Embryophyta</taxon>
        <taxon>Tracheophyta</taxon>
        <taxon>Spermatophyta</taxon>
        <taxon>Magnoliopsida</taxon>
        <taxon>eudicotyledons</taxon>
        <taxon>Gunneridae</taxon>
        <taxon>Pentapetalae</taxon>
        <taxon>asterids</taxon>
        <taxon>campanulids</taxon>
        <taxon>Asterales</taxon>
        <taxon>Asteraceae</taxon>
        <taxon>Cichorioideae</taxon>
        <taxon>Cichorieae</taxon>
        <taxon>Lactucinae</taxon>
        <taxon>Lactuca</taxon>
    </lineage>
</organism>
<accession>A0A9R1X420</accession>
<dbReference type="PANTHER" id="PTHR10775:SF184">
    <property type="entry name" value="TRANSPOSASE-ASSOCIATED DOMAIN-CONTAINING PROTEIN"/>
    <property type="match status" value="1"/>
</dbReference>
<dbReference type="InterPro" id="IPR029480">
    <property type="entry name" value="Transpos_assoc"/>
</dbReference>
<comment type="caution">
    <text evidence="2">The sequence shown here is derived from an EMBL/GenBank/DDBJ whole genome shotgun (WGS) entry which is preliminary data.</text>
</comment>
<evidence type="ECO:0000313" key="3">
    <source>
        <dbReference type="Proteomes" id="UP000235145"/>
    </source>
</evidence>
<reference evidence="2 3" key="1">
    <citation type="journal article" date="2017" name="Nat. Commun.">
        <title>Genome assembly with in vitro proximity ligation data and whole-genome triplication in lettuce.</title>
        <authorList>
            <person name="Reyes-Chin-Wo S."/>
            <person name="Wang Z."/>
            <person name="Yang X."/>
            <person name="Kozik A."/>
            <person name="Arikit S."/>
            <person name="Song C."/>
            <person name="Xia L."/>
            <person name="Froenicke L."/>
            <person name="Lavelle D.O."/>
            <person name="Truco M.J."/>
            <person name="Xia R."/>
            <person name="Zhu S."/>
            <person name="Xu C."/>
            <person name="Xu H."/>
            <person name="Xu X."/>
            <person name="Cox K."/>
            <person name="Korf I."/>
            <person name="Meyers B.C."/>
            <person name="Michelmore R.W."/>
        </authorList>
    </citation>
    <scope>NUCLEOTIDE SEQUENCE [LARGE SCALE GENOMIC DNA]</scope>
    <source>
        <strain evidence="3">cv. Salinas</strain>
        <tissue evidence="2">Seedlings</tissue>
    </source>
</reference>
<gene>
    <name evidence="2" type="ORF">LSAT_V11C700367840</name>
</gene>
<proteinExistence type="predicted"/>
<dbReference type="Proteomes" id="UP000235145">
    <property type="component" value="Unassembled WGS sequence"/>
</dbReference>
<keyword evidence="3" id="KW-1185">Reference proteome</keyword>
<evidence type="ECO:0000259" key="1">
    <source>
        <dbReference type="Pfam" id="PF13963"/>
    </source>
</evidence>
<dbReference type="PANTHER" id="PTHR10775">
    <property type="entry name" value="OS08G0208400 PROTEIN"/>
    <property type="match status" value="1"/>
</dbReference>
<protein>
    <recommendedName>
        <fullName evidence="1">Transposase-associated domain-containing protein</fullName>
    </recommendedName>
</protein>
<dbReference type="AlphaFoldDB" id="A0A9R1X420"/>
<evidence type="ECO:0000313" key="2">
    <source>
        <dbReference type="EMBL" id="KAJ0195302.1"/>
    </source>
</evidence>
<name>A0A9R1X420_LACSA</name>
<sequence>MAFYQISLVIVVIMSIYSDTRWMYSRIEDGYLSASSKTSVDYFLDVAFSNEAIVDKDFIKCPCIKCKNIPYRRKDDSNLLVQDDELDGCTCMVTDAMCSTDNFTFNQQEQVPNPYVKGFYDMLRDVDKPLWVGCQNYSELQAASELLNRKSEYNIYEVGFDHLLPMIKWMLPPSEKLVGNFYETNKLLKILALIDKKIHAWKNHCMLYYGIDSNLIECRVCSHDRYKSDRLSLVPYYRM</sequence>